<feature type="region of interest" description="Disordered" evidence="1">
    <location>
        <begin position="128"/>
        <end position="147"/>
    </location>
</feature>
<name>A0A5P2DUM9_STRVZ</name>
<dbReference type="AlphaFoldDB" id="A0A5P2DUM9"/>
<evidence type="ECO:0000313" key="2">
    <source>
        <dbReference type="EMBL" id="QES58017.1"/>
    </source>
</evidence>
<accession>A0A5P2DUM9</accession>
<dbReference type="OrthoDB" id="4305254at2"/>
<evidence type="ECO:0000256" key="1">
    <source>
        <dbReference type="SAM" id="MobiDB-lite"/>
    </source>
</evidence>
<dbReference type="Proteomes" id="UP000324101">
    <property type="component" value="Chromosome"/>
</dbReference>
<dbReference type="EMBL" id="CP029189">
    <property type="protein sequence ID" value="QES58017.1"/>
    <property type="molecule type" value="Genomic_DNA"/>
</dbReference>
<gene>
    <name evidence="2" type="ORF">DEJ51_30905</name>
</gene>
<proteinExistence type="predicted"/>
<evidence type="ECO:0000313" key="3">
    <source>
        <dbReference type="Proteomes" id="UP000324101"/>
    </source>
</evidence>
<sequence length="147" mass="15692">MSDIPNVFDGDVLGLFAARIEAHFGLAMSELTQAVHAASQAHPGATQAVHWYGLLSQAQQVLETAEDTLVAALETAVGDQLDDPVMELAHKVNHAVAARDGRAITLRFLLQAPAETARIQQRFGPRVTTTLPSPVPAQPARIRGGVR</sequence>
<reference evidence="2 3" key="1">
    <citation type="submission" date="2018-05" db="EMBL/GenBank/DDBJ databases">
        <title>Streptomyces venezuelae.</title>
        <authorList>
            <person name="Kim W."/>
            <person name="Lee N."/>
            <person name="Cho B.-K."/>
        </authorList>
    </citation>
    <scope>NUCLEOTIDE SEQUENCE [LARGE SCALE GENOMIC DNA]</scope>
    <source>
        <strain evidence="2 3">ATCC 21018</strain>
    </source>
</reference>
<dbReference type="RefSeq" id="WP_150260927.1">
    <property type="nucleotide sequence ID" value="NZ_CP029189.1"/>
</dbReference>
<organism evidence="2 3">
    <name type="scientific">Streptomyces venezuelae</name>
    <dbReference type="NCBI Taxonomy" id="54571"/>
    <lineage>
        <taxon>Bacteria</taxon>
        <taxon>Bacillati</taxon>
        <taxon>Actinomycetota</taxon>
        <taxon>Actinomycetes</taxon>
        <taxon>Kitasatosporales</taxon>
        <taxon>Streptomycetaceae</taxon>
        <taxon>Streptomyces</taxon>
    </lineage>
</organism>
<protein>
    <submittedName>
        <fullName evidence="2">Uncharacterized protein</fullName>
    </submittedName>
</protein>